<reference evidence="2 3" key="1">
    <citation type="submission" date="2018-05" db="EMBL/GenBank/DDBJ databases">
        <title>Genome sequencing and assembly of the regulated plant pathogen Lachnellula willkommii and related sister species for the development of diagnostic species identification markers.</title>
        <authorList>
            <person name="Giroux E."/>
            <person name="Bilodeau G."/>
        </authorList>
    </citation>
    <scope>NUCLEOTIDE SEQUENCE [LARGE SCALE GENOMIC DNA]</scope>
    <source>
        <strain evidence="2 3">CBS 268.59</strain>
    </source>
</reference>
<dbReference type="EMBL" id="QGMK01001119">
    <property type="protein sequence ID" value="TVY73304.1"/>
    <property type="molecule type" value="Genomic_DNA"/>
</dbReference>
<dbReference type="AlphaFoldDB" id="A0A8T9BZS6"/>
<evidence type="ECO:0000313" key="2">
    <source>
        <dbReference type="EMBL" id="TVY73304.1"/>
    </source>
</evidence>
<dbReference type="PANTHER" id="PTHR47843">
    <property type="entry name" value="BTB DOMAIN-CONTAINING PROTEIN-RELATED"/>
    <property type="match status" value="1"/>
</dbReference>
<accession>A0A8T9BZS6</accession>
<protein>
    <recommendedName>
        <fullName evidence="4">BTB domain-containing protein</fullName>
    </recommendedName>
</protein>
<comment type="caution">
    <text evidence="2">The sequence shown here is derived from an EMBL/GenBank/DDBJ whole genome shotgun (WGS) entry which is preliminary data.</text>
</comment>
<dbReference type="PANTHER" id="PTHR47843:SF2">
    <property type="entry name" value="BTB DOMAIN-CONTAINING PROTEIN"/>
    <property type="match status" value="1"/>
</dbReference>
<name>A0A8T9BZS6_9HELO</name>
<dbReference type="Proteomes" id="UP000469558">
    <property type="component" value="Unassembled WGS sequence"/>
</dbReference>
<evidence type="ECO:0008006" key="4">
    <source>
        <dbReference type="Google" id="ProtNLM"/>
    </source>
</evidence>
<keyword evidence="3" id="KW-1185">Reference proteome</keyword>
<dbReference type="InterPro" id="IPR011333">
    <property type="entry name" value="SKP1/BTB/POZ_sf"/>
</dbReference>
<dbReference type="Gene3D" id="3.30.710.10">
    <property type="entry name" value="Potassium Channel Kv1.1, Chain A"/>
    <property type="match status" value="1"/>
</dbReference>
<dbReference type="SUPFAM" id="SSF54695">
    <property type="entry name" value="POZ domain"/>
    <property type="match status" value="1"/>
</dbReference>
<feature type="compositionally biased region" description="Gly residues" evidence="1">
    <location>
        <begin position="7"/>
        <end position="16"/>
    </location>
</feature>
<sequence length="287" mass="31879">MSSPFGGIKGGGGGDLFGSSQGASQGRGLFGRVPSQRPAPAANAGASLFGTIAAPSKVPAQIKSSPPSLQKTPKGPIFRNPSELVTLEFGPEKVKFLIHKEFACHYSPVLKAAFNSEFLEGQTKVYTLDEPIEDTGRLFTHWIYTQQLSIIGFEHWNSKNTDMALVQLWVLADKLLIPQLQNQAIRELHRAQMGPLDVGDPRIPFSTINYLYENTPRGSPLRKYIINMCALYVDEQYYLTNSSEFPKEMLLELVVAFAETVDMDDVKERFTLDSDWTQFEVAEEAAK</sequence>
<proteinExistence type="predicted"/>
<evidence type="ECO:0000313" key="3">
    <source>
        <dbReference type="Proteomes" id="UP000469558"/>
    </source>
</evidence>
<feature type="region of interest" description="Disordered" evidence="1">
    <location>
        <begin position="1"/>
        <end position="44"/>
    </location>
</feature>
<dbReference type="OrthoDB" id="194443at2759"/>
<gene>
    <name evidence="2" type="ORF">LSUE1_G005518</name>
</gene>
<evidence type="ECO:0000256" key="1">
    <source>
        <dbReference type="SAM" id="MobiDB-lite"/>
    </source>
</evidence>
<organism evidence="2 3">
    <name type="scientific">Lachnellula suecica</name>
    <dbReference type="NCBI Taxonomy" id="602035"/>
    <lineage>
        <taxon>Eukaryota</taxon>
        <taxon>Fungi</taxon>
        <taxon>Dikarya</taxon>
        <taxon>Ascomycota</taxon>
        <taxon>Pezizomycotina</taxon>
        <taxon>Leotiomycetes</taxon>
        <taxon>Helotiales</taxon>
        <taxon>Lachnaceae</taxon>
        <taxon>Lachnellula</taxon>
    </lineage>
</organism>